<evidence type="ECO:0000313" key="14">
    <source>
        <dbReference type="EMBL" id="CAG2228488.1"/>
    </source>
</evidence>
<evidence type="ECO:0000256" key="1">
    <source>
        <dbReference type="ARBA" id="ARBA00001954"/>
    </source>
</evidence>
<dbReference type="PROSITE" id="PS51184">
    <property type="entry name" value="JMJC"/>
    <property type="match status" value="1"/>
</dbReference>
<dbReference type="GO" id="GO:0046872">
    <property type="term" value="F:metal ion binding"/>
    <property type="evidence" value="ECO:0007669"/>
    <property type="project" value="UniProtKB-KW"/>
</dbReference>
<keyword evidence="5" id="KW-0479">Metal-binding</keyword>
<keyword evidence="15" id="KW-1185">Reference proteome</keyword>
<dbReference type="InterPro" id="IPR014710">
    <property type="entry name" value="RmlC-like_jellyroll"/>
</dbReference>
<comment type="cofactor">
    <cofactor evidence="1">
        <name>Fe(2+)</name>
        <dbReference type="ChEBI" id="CHEBI:29033"/>
    </cofactor>
</comment>
<dbReference type="SUPFAM" id="SSF51197">
    <property type="entry name" value="Clavaminate synthase-like"/>
    <property type="match status" value="1"/>
</dbReference>
<comment type="caution">
    <text evidence="14">The sequence shown here is derived from an EMBL/GenBank/DDBJ whole genome shotgun (WGS) entry which is preliminary data.</text>
</comment>
<dbReference type="OrthoDB" id="415358at2759"/>
<evidence type="ECO:0000256" key="7">
    <source>
        <dbReference type="ARBA" id="ARBA00023002"/>
    </source>
</evidence>
<evidence type="ECO:0000256" key="8">
    <source>
        <dbReference type="ARBA" id="ARBA00023004"/>
    </source>
</evidence>
<dbReference type="EC" id="1.14.11.63" evidence="11"/>
<keyword evidence="7 14" id="KW-0560">Oxidoreductase</keyword>
<gene>
    <name evidence="14" type="ORF">MEDL_41445</name>
</gene>
<dbReference type="PANTHER" id="PTHR12461">
    <property type="entry name" value="HYPOXIA-INDUCIBLE FACTOR 1 ALPHA INHIBITOR-RELATED"/>
    <property type="match status" value="1"/>
</dbReference>
<dbReference type="GO" id="GO:0005634">
    <property type="term" value="C:nucleus"/>
    <property type="evidence" value="ECO:0007669"/>
    <property type="project" value="UniProtKB-SubCell"/>
</dbReference>
<dbReference type="PANTHER" id="PTHR12461:SF99">
    <property type="entry name" value="BIFUNCTIONAL PEPTIDASE AND (3S)-LYSYL HYDROXYLASE JMJD7"/>
    <property type="match status" value="1"/>
</dbReference>
<keyword evidence="8" id="KW-0408">Iron</keyword>
<evidence type="ECO:0000256" key="11">
    <source>
        <dbReference type="ARBA" id="ARBA00066577"/>
    </source>
</evidence>
<dbReference type="Gene3D" id="2.60.120.10">
    <property type="entry name" value="Jelly Rolls"/>
    <property type="match status" value="1"/>
</dbReference>
<keyword evidence="9" id="KW-1015">Disulfide bond</keyword>
<dbReference type="AlphaFoldDB" id="A0A8S3THJ7"/>
<evidence type="ECO:0000256" key="4">
    <source>
        <dbReference type="ARBA" id="ARBA00022490"/>
    </source>
</evidence>
<dbReference type="GO" id="GO:0106155">
    <property type="term" value="F:peptidyl-lysine 3-dioxygenase activity"/>
    <property type="evidence" value="ECO:0007669"/>
    <property type="project" value="UniProtKB-EC"/>
</dbReference>
<comment type="subcellular location">
    <subcellularLocation>
        <location evidence="3">Cytoplasm</location>
    </subcellularLocation>
    <subcellularLocation>
        <location evidence="2">Nucleus</location>
    </subcellularLocation>
</comment>
<evidence type="ECO:0000256" key="9">
    <source>
        <dbReference type="ARBA" id="ARBA00023157"/>
    </source>
</evidence>
<organism evidence="14 15">
    <name type="scientific">Mytilus edulis</name>
    <name type="common">Blue mussel</name>
    <dbReference type="NCBI Taxonomy" id="6550"/>
    <lineage>
        <taxon>Eukaryota</taxon>
        <taxon>Metazoa</taxon>
        <taxon>Spiralia</taxon>
        <taxon>Lophotrochozoa</taxon>
        <taxon>Mollusca</taxon>
        <taxon>Bivalvia</taxon>
        <taxon>Autobranchia</taxon>
        <taxon>Pteriomorphia</taxon>
        <taxon>Mytilida</taxon>
        <taxon>Mytiloidea</taxon>
        <taxon>Mytilidae</taxon>
        <taxon>Mytilinae</taxon>
        <taxon>Mytilus</taxon>
    </lineage>
</organism>
<keyword evidence="4" id="KW-0963">Cytoplasm</keyword>
<protein>
    <recommendedName>
        <fullName evidence="12">Bifunctional peptidase and (3S)-lysyl hydroxylase JMJD7</fullName>
        <ecNumber evidence="11">1.14.11.63</ecNumber>
    </recommendedName>
</protein>
<evidence type="ECO:0000256" key="10">
    <source>
        <dbReference type="ARBA" id="ARBA00023242"/>
    </source>
</evidence>
<evidence type="ECO:0000256" key="12">
    <source>
        <dbReference type="ARBA" id="ARBA00071397"/>
    </source>
</evidence>
<proteinExistence type="predicted"/>
<evidence type="ECO:0000256" key="2">
    <source>
        <dbReference type="ARBA" id="ARBA00004123"/>
    </source>
</evidence>
<evidence type="ECO:0000256" key="6">
    <source>
        <dbReference type="ARBA" id="ARBA00022801"/>
    </source>
</evidence>
<dbReference type="InterPro" id="IPR041667">
    <property type="entry name" value="Cupin_8"/>
</dbReference>
<dbReference type="SMART" id="SM00558">
    <property type="entry name" value="JmjC"/>
    <property type="match status" value="1"/>
</dbReference>
<dbReference type="Pfam" id="PF13621">
    <property type="entry name" value="Cupin_8"/>
    <property type="match status" value="1"/>
</dbReference>
<name>A0A8S3THJ7_MYTED</name>
<accession>A0A8S3THJ7</accession>
<feature type="domain" description="JmjC" evidence="13">
    <location>
        <begin position="132"/>
        <end position="308"/>
    </location>
</feature>
<keyword evidence="10" id="KW-0539">Nucleus</keyword>
<keyword evidence="6 14" id="KW-0378">Hydrolase</keyword>
<evidence type="ECO:0000256" key="3">
    <source>
        <dbReference type="ARBA" id="ARBA00004496"/>
    </source>
</evidence>
<evidence type="ECO:0000256" key="5">
    <source>
        <dbReference type="ARBA" id="ARBA00022723"/>
    </source>
</evidence>
<dbReference type="GO" id="GO:0005737">
    <property type="term" value="C:cytoplasm"/>
    <property type="evidence" value="ECO:0007669"/>
    <property type="project" value="UniProtKB-SubCell"/>
</dbReference>
<reference evidence="14" key="1">
    <citation type="submission" date="2021-03" db="EMBL/GenBank/DDBJ databases">
        <authorList>
            <person name="Bekaert M."/>
        </authorList>
    </citation>
    <scope>NUCLEOTIDE SEQUENCE</scope>
</reference>
<dbReference type="EMBL" id="CAJPWZ010001996">
    <property type="protein sequence ID" value="CAG2228488.1"/>
    <property type="molecule type" value="Genomic_DNA"/>
</dbReference>
<sequence length="316" mass="36361">MTTNTKINQLGKQLEQLAFEARELYLDKTVTVLTKPPTPLVFYREYVAPNKPVLIQGAIDHWPAISRWNHDYLKNIIGDLEVTVAITPNGYADAVTDGKFVMPYEKMMKVKDFLKVIENPDEYSDVYYIQKQNSNLTDEFATLLKDVDSGISWGTEAFGKEPDAVNFWMGDSRAVTSMHKDHYENLYCVVKGWKKFILIPPTDQPFVPYELYDPAVYVQNGNGSFTIKPTDSSDKVPWIAIDPLNPDLALHPEYQKASPIEVTVNEGEMLYLPSLWFHHVQQSHGCVAVNYWYDMEFDIKYNYYNFVKNVTEILKG</sequence>
<dbReference type="GO" id="GO:0016787">
    <property type="term" value="F:hydrolase activity"/>
    <property type="evidence" value="ECO:0007669"/>
    <property type="project" value="UniProtKB-KW"/>
</dbReference>
<dbReference type="Proteomes" id="UP000683360">
    <property type="component" value="Unassembled WGS sequence"/>
</dbReference>
<dbReference type="FunFam" id="2.60.120.10:FF:000059">
    <property type="entry name" value="jmjC domain-containing protein 7"/>
    <property type="match status" value="1"/>
</dbReference>
<dbReference type="InterPro" id="IPR003347">
    <property type="entry name" value="JmjC_dom"/>
</dbReference>
<evidence type="ECO:0000259" key="13">
    <source>
        <dbReference type="PROSITE" id="PS51184"/>
    </source>
</evidence>
<evidence type="ECO:0000313" key="15">
    <source>
        <dbReference type="Proteomes" id="UP000683360"/>
    </source>
</evidence>